<feature type="compositionally biased region" description="Polar residues" evidence="1">
    <location>
        <begin position="480"/>
        <end position="498"/>
    </location>
</feature>
<feature type="region of interest" description="Disordered" evidence="1">
    <location>
        <begin position="1"/>
        <end position="81"/>
    </location>
</feature>
<organism evidence="2 3">
    <name type="scientific">Leishmania martiniquensis</name>
    <dbReference type="NCBI Taxonomy" id="1580590"/>
    <lineage>
        <taxon>Eukaryota</taxon>
        <taxon>Discoba</taxon>
        <taxon>Euglenozoa</taxon>
        <taxon>Kinetoplastea</taxon>
        <taxon>Metakinetoplastina</taxon>
        <taxon>Trypanosomatida</taxon>
        <taxon>Trypanosomatidae</taxon>
        <taxon>Leishmaniinae</taxon>
        <taxon>Leishmania</taxon>
    </lineage>
</organism>
<feature type="compositionally biased region" description="Polar residues" evidence="1">
    <location>
        <begin position="241"/>
        <end position="255"/>
    </location>
</feature>
<dbReference type="Proteomes" id="UP000673552">
    <property type="component" value="Unassembled WGS sequence"/>
</dbReference>
<dbReference type="GeneID" id="92517280"/>
<name>A0A836HTQ6_9TRYP</name>
<feature type="region of interest" description="Disordered" evidence="1">
    <location>
        <begin position="104"/>
        <end position="156"/>
    </location>
</feature>
<comment type="caution">
    <text evidence="2">The sequence shown here is derived from an EMBL/GenBank/DDBJ whole genome shotgun (WGS) entry which is preliminary data.</text>
</comment>
<protein>
    <submittedName>
        <fullName evidence="2">Uncharacterized protein</fullName>
    </submittedName>
</protein>
<dbReference type="RefSeq" id="XP_067181375.1">
    <property type="nucleotide sequence ID" value="XM_067324768.1"/>
</dbReference>
<dbReference type="EMBL" id="JAFEUZ010000004">
    <property type="protein sequence ID" value="KAG5487443.1"/>
    <property type="molecule type" value="Genomic_DNA"/>
</dbReference>
<feature type="region of interest" description="Disordered" evidence="1">
    <location>
        <begin position="275"/>
        <end position="331"/>
    </location>
</feature>
<dbReference type="AlphaFoldDB" id="A0A836HTQ6"/>
<dbReference type="KEGG" id="lmat:92517280"/>
<feature type="region of interest" description="Disordered" evidence="1">
    <location>
        <begin position="469"/>
        <end position="498"/>
    </location>
</feature>
<proteinExistence type="predicted"/>
<keyword evidence="3" id="KW-1185">Reference proteome</keyword>
<dbReference type="PANTHER" id="PTHR38019:SF1">
    <property type="entry name" value="N-ACETYLTRANSFERASE DOMAIN-CONTAINING PROTEIN"/>
    <property type="match status" value="1"/>
</dbReference>
<reference evidence="3" key="2">
    <citation type="journal article" date="2021" name="Sci. Data">
        <title>Chromosome-scale genome sequencing, assembly and annotation of six genomes from subfamily Leishmaniinae.</title>
        <authorList>
            <person name="Almutairi H."/>
            <person name="Urbaniak M.D."/>
            <person name="Bates M.D."/>
            <person name="Jariyapan N."/>
            <person name="Kwakye-Nuako G."/>
            <person name="Thomaz Soccol V."/>
            <person name="Al-Salem W.S."/>
            <person name="Dillon R.J."/>
            <person name="Bates P.A."/>
            <person name="Gatherer D."/>
        </authorList>
    </citation>
    <scope>NUCLEOTIDE SEQUENCE [LARGE SCALE GENOMIC DNA]</scope>
</reference>
<evidence type="ECO:0000313" key="3">
    <source>
        <dbReference type="Proteomes" id="UP000673552"/>
    </source>
</evidence>
<evidence type="ECO:0000313" key="2">
    <source>
        <dbReference type="EMBL" id="KAG5487443.1"/>
    </source>
</evidence>
<reference evidence="3" key="1">
    <citation type="journal article" date="2021" name="Microbiol. Resour. Announc.">
        <title>LGAAP: Leishmaniinae Genome Assembly and Annotation Pipeline.</title>
        <authorList>
            <person name="Almutairi H."/>
            <person name="Urbaniak M.D."/>
            <person name="Bates M.D."/>
            <person name="Jariyapan N."/>
            <person name="Kwakye-Nuako G."/>
            <person name="Thomaz-Soccol V."/>
            <person name="Al-Salem W.S."/>
            <person name="Dillon R.J."/>
            <person name="Bates P.A."/>
            <person name="Gatherer D."/>
        </authorList>
    </citation>
    <scope>NUCLEOTIDE SEQUENCE [LARGE SCALE GENOMIC DNA]</scope>
</reference>
<accession>A0A836HTQ6</accession>
<evidence type="ECO:0000256" key="1">
    <source>
        <dbReference type="SAM" id="MobiDB-lite"/>
    </source>
</evidence>
<sequence>MSFSGMNEALRPSSPEAQLMATETLEHQEYQNSPHEDEEEQYEAAPRTTCKPSAVPAQMHAEGSDEEAAATSPVSAELEREKHCEAAAETLIGGAAPAEIVWTARPRDVKKAKKTKKPSRRAKEAKPTAPPRAKPMLKVSISNVERQPPIPEGVNTPRSVALCKEQGVNPCELAPYGREHFQGFGVSDEVTELRYQSYEKRRRARMAQLAPAYKEMAKASANHSVSFSAKKRKAHVDEEAPTQTAAVEQEAGQLSNPMDEEAEMQRQFEVQHQRLLEQERRKTVASGYDSNGHRRSPPRAGHSYGPSVRSAGSFKSPGRYSRGTSVGTRPTVGQPYSAAKIYSASIVENRPLTQGELMMIYEINEREARRTDTQERAFVIQENKQLMHVERELIRERHASVRVQKNAEDRRKMQVEMYKRTQSRQKEVAERRRQLEAERQVRLRNSIAEKDVRVHTVNPYASLLARQMSGFSSRRTSRSVQSQGANPSASLEQTEAAE</sequence>
<gene>
    <name evidence="2" type="ORF">LSCM1_07396</name>
</gene>
<feature type="region of interest" description="Disordered" evidence="1">
    <location>
        <begin position="224"/>
        <end position="255"/>
    </location>
</feature>
<dbReference type="OrthoDB" id="310405at2759"/>
<dbReference type="PANTHER" id="PTHR38019">
    <property type="entry name" value="KDA ANTIGEN P200, PUTATIVE-RELATED"/>
    <property type="match status" value="1"/>
</dbReference>
<feature type="compositionally biased region" description="Basic residues" evidence="1">
    <location>
        <begin position="108"/>
        <end position="120"/>
    </location>
</feature>